<evidence type="ECO:0000313" key="3">
    <source>
        <dbReference type="EMBL" id="MCP9610759.1"/>
    </source>
</evidence>
<feature type="transmembrane region" description="Helical" evidence="2">
    <location>
        <begin position="32"/>
        <end position="53"/>
    </location>
</feature>
<name>A0ABT1MDN9_9BACT</name>
<dbReference type="InterPro" id="IPR011990">
    <property type="entry name" value="TPR-like_helical_dom_sf"/>
</dbReference>
<dbReference type="Pfam" id="PF13181">
    <property type="entry name" value="TPR_8"/>
    <property type="match status" value="1"/>
</dbReference>
<dbReference type="RefSeq" id="WP_255025337.1">
    <property type="nucleotide sequence ID" value="NZ_JANDHW010000001.1"/>
</dbReference>
<dbReference type="Pfam" id="PF13174">
    <property type="entry name" value="TPR_6"/>
    <property type="match status" value="2"/>
</dbReference>
<keyword evidence="2" id="KW-1133">Transmembrane helix</keyword>
<proteinExistence type="predicted"/>
<dbReference type="InterPro" id="IPR019734">
    <property type="entry name" value="TPR_rpt"/>
</dbReference>
<comment type="caution">
    <text evidence="3">The sequence shown here is derived from an EMBL/GenBank/DDBJ whole genome shotgun (WGS) entry which is preliminary data.</text>
</comment>
<keyword evidence="1" id="KW-0802">TPR repeat</keyword>
<dbReference type="SUPFAM" id="SSF48452">
    <property type="entry name" value="TPR-like"/>
    <property type="match status" value="1"/>
</dbReference>
<evidence type="ECO:0000256" key="1">
    <source>
        <dbReference type="PROSITE-ProRule" id="PRU00339"/>
    </source>
</evidence>
<sequence>MSQEKKEIDELDKVNAALSNSEQFIQKYQKPILLVVLAIVIVVSAAIAIHHFYALPREEKAEAEMFKGVFYFEKDSFQLAIDGNGSDFVGFKAIADDYSSSNAGNLAAAYTGISLYNLGKYDEAIDYLKKFDADEEYIAPSIIGTIGDCYVNMDKLDDAIGYFEKAAKKADNEVLSPIYLKKAATVFEKQNKYDKALKAYQTIKEKYPKSVMARDIDKYIDRAEAKTK</sequence>
<dbReference type="Gene3D" id="1.25.40.10">
    <property type="entry name" value="Tetratricopeptide repeat domain"/>
    <property type="match status" value="2"/>
</dbReference>
<dbReference type="Proteomes" id="UP001205603">
    <property type="component" value="Unassembled WGS sequence"/>
</dbReference>
<protein>
    <submittedName>
        <fullName evidence="3">Tetratricopeptide repeat protein</fullName>
    </submittedName>
</protein>
<feature type="repeat" description="TPR" evidence="1">
    <location>
        <begin position="140"/>
        <end position="173"/>
    </location>
</feature>
<dbReference type="SMART" id="SM00028">
    <property type="entry name" value="TPR"/>
    <property type="match status" value="2"/>
</dbReference>
<dbReference type="PROSITE" id="PS50005">
    <property type="entry name" value="TPR"/>
    <property type="match status" value="1"/>
</dbReference>
<keyword evidence="4" id="KW-1185">Reference proteome</keyword>
<organism evidence="3 4">
    <name type="scientific">Coprobacter tertius</name>
    <dbReference type="NCBI Taxonomy" id="2944915"/>
    <lineage>
        <taxon>Bacteria</taxon>
        <taxon>Pseudomonadati</taxon>
        <taxon>Bacteroidota</taxon>
        <taxon>Bacteroidia</taxon>
        <taxon>Bacteroidales</taxon>
        <taxon>Barnesiellaceae</taxon>
        <taxon>Coprobacter</taxon>
    </lineage>
</organism>
<evidence type="ECO:0000313" key="4">
    <source>
        <dbReference type="Proteomes" id="UP001205603"/>
    </source>
</evidence>
<accession>A0ABT1MDN9</accession>
<keyword evidence="2" id="KW-0472">Membrane</keyword>
<keyword evidence="2" id="KW-0812">Transmembrane</keyword>
<gene>
    <name evidence="3" type="ORF">NMU02_01450</name>
</gene>
<dbReference type="EMBL" id="JANDHW010000001">
    <property type="protein sequence ID" value="MCP9610759.1"/>
    <property type="molecule type" value="Genomic_DNA"/>
</dbReference>
<evidence type="ECO:0000256" key="2">
    <source>
        <dbReference type="SAM" id="Phobius"/>
    </source>
</evidence>
<reference evidence="3 4" key="1">
    <citation type="submission" date="2022-07" db="EMBL/GenBank/DDBJ databases">
        <title>Fecal culturing of patients with breast cancer.</title>
        <authorList>
            <person name="Teng N.M.Y."/>
            <person name="Kiu R."/>
            <person name="Evans R."/>
            <person name="Baker D.J."/>
            <person name="Zenner C."/>
            <person name="Robinson S.D."/>
            <person name="Hall L.J."/>
        </authorList>
    </citation>
    <scope>NUCLEOTIDE SEQUENCE [LARGE SCALE GENOMIC DNA]</scope>
    <source>
        <strain evidence="3 4">LH1063</strain>
    </source>
</reference>